<dbReference type="SMART" id="SM00530">
    <property type="entry name" value="HTH_XRE"/>
    <property type="match status" value="1"/>
</dbReference>
<dbReference type="Gene3D" id="3.20.20.70">
    <property type="entry name" value="Aldolase class I"/>
    <property type="match status" value="2"/>
</dbReference>
<comment type="similarity">
    <text evidence="1 4">Belongs to the class-II DAHP synthase family.</text>
</comment>
<feature type="binding site" evidence="3">
    <location>
        <position position="424"/>
    </location>
    <ligand>
        <name>phosphoenolpyruvate</name>
        <dbReference type="ChEBI" id="CHEBI:58702"/>
    </ligand>
</feature>
<gene>
    <name evidence="7" type="ORF">B7H23_09035</name>
</gene>
<dbReference type="InterPro" id="IPR013785">
    <property type="entry name" value="Aldolase_TIM"/>
</dbReference>
<feature type="compositionally biased region" description="Low complexity" evidence="5">
    <location>
        <begin position="72"/>
        <end position="84"/>
    </location>
</feature>
<keyword evidence="3" id="KW-0464">Manganese</keyword>
<dbReference type="GO" id="GO:0003849">
    <property type="term" value="F:3-deoxy-7-phosphoheptulonate synthase activity"/>
    <property type="evidence" value="ECO:0007669"/>
    <property type="project" value="UniProtKB-EC"/>
</dbReference>
<reference evidence="8" key="1">
    <citation type="journal article" date="2017" name="Int. J. Syst. Evol. Microbiol.">
        <title>Notoacmeibacter marinus gen. nov., sp. nov., isolated from the gut of a limpet and proposal of Notoacmeibacteraceae fam. nov. in the order Rhizobiales of the class Alphaproteobacteria.</title>
        <authorList>
            <person name="Huang Z."/>
            <person name="Guo F."/>
            <person name="Lai Q."/>
        </authorList>
    </citation>
    <scope>NUCLEOTIDE SEQUENCE [LARGE SCALE GENOMIC DNA]</scope>
    <source>
        <strain evidence="8">XMTR2A4</strain>
    </source>
</reference>
<dbReference type="Gene3D" id="1.10.260.40">
    <property type="entry name" value="lambda repressor-like DNA-binding domains"/>
    <property type="match status" value="1"/>
</dbReference>
<evidence type="ECO:0000259" key="6">
    <source>
        <dbReference type="PROSITE" id="PS50943"/>
    </source>
</evidence>
<protein>
    <recommendedName>
        <fullName evidence="4">Phospho-2-dehydro-3-deoxyheptonate aldolase</fullName>
        <ecNumber evidence="4">2.5.1.54</ecNumber>
    </recommendedName>
</protein>
<dbReference type="OrthoDB" id="9766852at2"/>
<comment type="caution">
    <text evidence="7">The sequence shown here is derived from an EMBL/GenBank/DDBJ whole genome shotgun (WGS) entry which is preliminary data.</text>
</comment>
<dbReference type="NCBIfam" id="TIGR01358">
    <property type="entry name" value="DAHP_synth_II"/>
    <property type="match status" value="1"/>
</dbReference>
<evidence type="ECO:0000256" key="5">
    <source>
        <dbReference type="SAM" id="MobiDB-lite"/>
    </source>
</evidence>
<dbReference type="GO" id="GO:0003677">
    <property type="term" value="F:DNA binding"/>
    <property type="evidence" value="ECO:0007669"/>
    <property type="project" value="InterPro"/>
</dbReference>
<dbReference type="RefSeq" id="WP_094077115.1">
    <property type="nucleotide sequence ID" value="NZ_NBYO01000002.1"/>
</dbReference>
<dbReference type="EC" id="2.5.1.54" evidence="4"/>
<feature type="binding site" evidence="3">
    <location>
        <position position="456"/>
    </location>
    <ligand>
        <name>Mn(2+)</name>
        <dbReference type="ChEBI" id="CHEBI:29035"/>
    </ligand>
</feature>
<dbReference type="GO" id="GO:0009073">
    <property type="term" value="P:aromatic amino acid family biosynthetic process"/>
    <property type="evidence" value="ECO:0007669"/>
    <property type="project" value="InterPro"/>
</dbReference>
<dbReference type="Pfam" id="PF01474">
    <property type="entry name" value="DAHP_synth_2"/>
    <property type="match status" value="1"/>
</dbReference>
<evidence type="ECO:0000256" key="2">
    <source>
        <dbReference type="ARBA" id="ARBA00022679"/>
    </source>
</evidence>
<proteinExistence type="inferred from homology"/>
<keyword evidence="3" id="KW-0170">Cobalt</keyword>
<dbReference type="InterPro" id="IPR010982">
    <property type="entry name" value="Lambda_DNA-bd_dom_sf"/>
</dbReference>
<evidence type="ECO:0000256" key="1">
    <source>
        <dbReference type="ARBA" id="ARBA00008911"/>
    </source>
</evidence>
<dbReference type="InterPro" id="IPR002480">
    <property type="entry name" value="DAHP_synth_2"/>
</dbReference>
<dbReference type="PANTHER" id="PTHR21337">
    <property type="entry name" value="PHOSPHO-2-DEHYDRO-3-DEOXYHEPTONATE ALDOLASE 1, 2"/>
    <property type="match status" value="1"/>
</dbReference>
<feature type="region of interest" description="Disordered" evidence="5">
    <location>
        <begin position="71"/>
        <end position="100"/>
    </location>
</feature>
<feature type="binding site" evidence="3">
    <location>
        <position position="527"/>
    </location>
    <ligand>
        <name>Mn(2+)</name>
        <dbReference type="ChEBI" id="CHEBI:29035"/>
    </ligand>
</feature>
<comment type="cofactor">
    <cofactor evidence="3">
        <name>Mn(2+)</name>
        <dbReference type="ChEBI" id="CHEBI:29035"/>
    </cofactor>
    <cofactor evidence="3">
        <name>Co(2+)</name>
        <dbReference type="ChEBI" id="CHEBI:48828"/>
    </cofactor>
    <cofactor evidence="3">
        <name>Cd(2+)</name>
        <dbReference type="ChEBI" id="CHEBI:48775"/>
    </cofactor>
    <text evidence="3">Binds 1 divalent cation per subunit. The enzyme is active with manganese, cobalt or cadmium ions.</text>
</comment>
<dbReference type="EMBL" id="NBYO01000002">
    <property type="protein sequence ID" value="OXT00289.1"/>
    <property type="molecule type" value="Genomic_DNA"/>
</dbReference>
<keyword evidence="3" id="KW-0104">Cadmium</keyword>
<feature type="domain" description="HTH cro/C1-type" evidence="6">
    <location>
        <begin position="12"/>
        <end position="41"/>
    </location>
</feature>
<keyword evidence="8" id="KW-1185">Reference proteome</keyword>
<dbReference type="Pfam" id="PF01381">
    <property type="entry name" value="HTH_3"/>
    <property type="match status" value="1"/>
</dbReference>
<feature type="binding site" evidence="3">
    <location>
        <position position="210"/>
    </location>
    <ligand>
        <name>phosphoenolpyruvate</name>
        <dbReference type="ChEBI" id="CHEBI:58702"/>
    </ligand>
</feature>
<evidence type="ECO:0000256" key="4">
    <source>
        <dbReference type="RuleBase" id="RU363071"/>
    </source>
</evidence>
<dbReference type="PROSITE" id="PS50943">
    <property type="entry name" value="HTH_CROC1"/>
    <property type="match status" value="1"/>
</dbReference>
<name>A0A231UWF3_9HYPH</name>
<evidence type="ECO:0000313" key="8">
    <source>
        <dbReference type="Proteomes" id="UP000215405"/>
    </source>
</evidence>
<organism evidence="7 8">
    <name type="scientific">Notoacmeibacter marinus</name>
    <dbReference type="NCBI Taxonomy" id="1876515"/>
    <lineage>
        <taxon>Bacteria</taxon>
        <taxon>Pseudomonadati</taxon>
        <taxon>Pseudomonadota</taxon>
        <taxon>Alphaproteobacteria</taxon>
        <taxon>Hyphomicrobiales</taxon>
        <taxon>Notoacmeibacteraceae</taxon>
        <taxon>Notoacmeibacter</taxon>
    </lineage>
</organism>
<dbReference type="SUPFAM" id="SSF51569">
    <property type="entry name" value="Aldolase"/>
    <property type="match status" value="1"/>
</dbReference>
<dbReference type="PANTHER" id="PTHR21337:SF0">
    <property type="entry name" value="PHOSPHO-2-DEHYDRO-3-DEOXYHEPTONATE ALDOLASE"/>
    <property type="match status" value="1"/>
</dbReference>
<comment type="catalytic activity">
    <reaction evidence="4">
        <text>D-erythrose 4-phosphate + phosphoenolpyruvate + H2O = 7-phospho-2-dehydro-3-deoxy-D-arabino-heptonate + phosphate</text>
        <dbReference type="Rhea" id="RHEA:14717"/>
        <dbReference type="ChEBI" id="CHEBI:15377"/>
        <dbReference type="ChEBI" id="CHEBI:16897"/>
        <dbReference type="ChEBI" id="CHEBI:43474"/>
        <dbReference type="ChEBI" id="CHEBI:58394"/>
        <dbReference type="ChEBI" id="CHEBI:58702"/>
        <dbReference type="EC" id="2.5.1.54"/>
    </reaction>
</comment>
<evidence type="ECO:0000256" key="3">
    <source>
        <dbReference type="PIRSR" id="PIRSR602480-1"/>
    </source>
</evidence>
<dbReference type="SUPFAM" id="SSF47413">
    <property type="entry name" value="lambda repressor-like DNA-binding domains"/>
    <property type="match status" value="1"/>
</dbReference>
<dbReference type="CDD" id="cd00093">
    <property type="entry name" value="HTH_XRE"/>
    <property type="match status" value="1"/>
</dbReference>
<feature type="binding site" evidence="3">
    <location>
        <position position="171"/>
    </location>
    <ligand>
        <name>Mn(2+)</name>
        <dbReference type="ChEBI" id="CHEBI:29035"/>
    </ligand>
</feature>
<accession>A0A231UWF3</accession>
<feature type="compositionally biased region" description="Basic and acidic residues" evidence="5">
    <location>
        <begin position="85"/>
        <end position="100"/>
    </location>
</feature>
<dbReference type="InterPro" id="IPR001387">
    <property type="entry name" value="Cro/C1-type_HTH"/>
</dbReference>
<dbReference type="AlphaFoldDB" id="A0A231UWF3"/>
<feature type="binding site" evidence="3">
    <location>
        <position position="393"/>
    </location>
    <ligand>
        <name>phosphoenolpyruvate</name>
        <dbReference type="ChEBI" id="CHEBI:58702"/>
    </ligand>
</feature>
<dbReference type="Proteomes" id="UP000215405">
    <property type="component" value="Unassembled WGS sequence"/>
</dbReference>
<sequence length="560" mass="62405">MVDIPSLTGRQIRYIRAMLDLSQSEMARRAGVSQPTINRMEADSDRAFETIAAMKIRALADEATLAIPSHSAFADPSRAPARPRVAADNDIKSNSKKEGRSVSIEAWSPSSWREKPIKQVPVYPDPTVLEEVEGRLRSYPPLVFAGEVRSLRDKLAEVSAGRAFLLQGGDCAESFAEHGADNIRDFFRAFLQMAVVLTFAGGKPVVKVGRIAGQFAKPRSSDTESKDGKSLPSYRGDIVNGIDFDEASRIPDPLRQEMAYRQSAATLNLLRAFAQGGYASLENVHKWMLDFVTDSPQRNRYEALAARISETMDFMTAIGINSDNYRRLRETDMYTSHEALLLGYEEALTRTDSTSGDYYATSGHMIWIGDRTRQYDHAHIEFCRGVKNPIGLKCGPSTEDDDLIRLIDRLNPNEEAGRITLIGRFGSDKIGEHLPRLIRRVEQEGRTVVWSCDPMHGNTISAGSYKTRPFERITREVQTFFDIHRAEGTYPGGVHVEMTGKDVTECMGGARAIGEADLASRYHTHCDPRLNAEQALELAFMIAELLRKNHTEQQKLAATG</sequence>
<keyword evidence="2 4" id="KW-0808">Transferase</keyword>
<evidence type="ECO:0000313" key="7">
    <source>
        <dbReference type="EMBL" id="OXT00289.1"/>
    </source>
</evidence>
<feature type="binding site" evidence="3">
    <location>
        <position position="497"/>
    </location>
    <ligand>
        <name>Mn(2+)</name>
        <dbReference type="ChEBI" id="CHEBI:29035"/>
    </ligand>
</feature>